<dbReference type="Gene3D" id="3.40.50.170">
    <property type="entry name" value="Formyl transferase, N-terminal domain"/>
    <property type="match status" value="1"/>
</dbReference>
<dbReference type="PANTHER" id="PTHR43369">
    <property type="entry name" value="PHOSPHORIBOSYLGLYCINAMIDE FORMYLTRANSFERASE"/>
    <property type="match status" value="1"/>
</dbReference>
<dbReference type="GO" id="GO:0006189">
    <property type="term" value="P:'de novo' IMP biosynthetic process"/>
    <property type="evidence" value="ECO:0007669"/>
    <property type="project" value="TreeGrafter"/>
</dbReference>
<name>A0A1F7XAN7_9BACT</name>
<organism evidence="6 7">
    <name type="scientific">Candidatus Woesebacteria bacterium RBG_16_34_12</name>
    <dbReference type="NCBI Taxonomy" id="1802480"/>
    <lineage>
        <taxon>Bacteria</taxon>
        <taxon>Candidatus Woeseibacteriota</taxon>
    </lineage>
</organism>
<gene>
    <name evidence="6" type="ORF">A2Z22_03320</name>
</gene>
<dbReference type="Proteomes" id="UP000177053">
    <property type="component" value="Unassembled WGS sequence"/>
</dbReference>
<keyword evidence="4" id="KW-0658">Purine biosynthesis</keyword>
<feature type="domain" description="Formyl transferase N-terminal" evidence="5">
    <location>
        <begin position="10"/>
        <end position="187"/>
    </location>
</feature>
<dbReference type="GO" id="GO:0005737">
    <property type="term" value="C:cytoplasm"/>
    <property type="evidence" value="ECO:0007669"/>
    <property type="project" value="TreeGrafter"/>
</dbReference>
<evidence type="ECO:0000256" key="3">
    <source>
        <dbReference type="ARBA" id="ARBA00022679"/>
    </source>
</evidence>
<sequence>MSKESLLRTSLLISGDGTTAEAVIKACQSGKLIGIEPVAVISSRPDTVGIHKAQALGIETYVVQKSIFPTSEAFGDELLRILRNVGVDLVSQNGWLVKTPPNVIDEYRGKIINQHPGPLDPGRVDFGGKSMFGARVTCARVAYTWAVEDVNPWTESTTHHVTEEYDKGNLIRINELNISSFMRPVTIADMTRHPQPLIDATHEIQIQLLPLEHNNVIETLRQFSKEDDVPGFKRNRPLIPKNTDGIVNEAKHLASRLFPTG</sequence>
<evidence type="ECO:0000256" key="4">
    <source>
        <dbReference type="ARBA" id="ARBA00022755"/>
    </source>
</evidence>
<evidence type="ECO:0000256" key="2">
    <source>
        <dbReference type="ARBA" id="ARBA00012254"/>
    </source>
</evidence>
<evidence type="ECO:0000313" key="7">
    <source>
        <dbReference type="Proteomes" id="UP000177053"/>
    </source>
</evidence>
<dbReference type="GO" id="GO:0004644">
    <property type="term" value="F:phosphoribosylglycinamide formyltransferase activity"/>
    <property type="evidence" value="ECO:0007669"/>
    <property type="project" value="UniProtKB-EC"/>
</dbReference>
<dbReference type="InterPro" id="IPR002376">
    <property type="entry name" value="Formyl_transf_N"/>
</dbReference>
<comment type="pathway">
    <text evidence="1">Purine metabolism; IMP biosynthesis via de novo pathway; N(2)-formyl-N(1)-(5-phospho-D-ribosyl)glycinamide from N(1)-(5-phospho-D-ribosyl)glycinamide (10-formyl THF route): step 1/1.</text>
</comment>
<dbReference type="EMBL" id="MGFS01000003">
    <property type="protein sequence ID" value="OGM12096.1"/>
    <property type="molecule type" value="Genomic_DNA"/>
</dbReference>
<protein>
    <recommendedName>
        <fullName evidence="2">phosphoribosylglycinamide formyltransferase 1</fullName>
        <ecNumber evidence="2">2.1.2.2</ecNumber>
    </recommendedName>
</protein>
<dbReference type="AlphaFoldDB" id="A0A1F7XAN7"/>
<evidence type="ECO:0000256" key="1">
    <source>
        <dbReference type="ARBA" id="ARBA00005054"/>
    </source>
</evidence>
<evidence type="ECO:0000259" key="5">
    <source>
        <dbReference type="Pfam" id="PF00551"/>
    </source>
</evidence>
<dbReference type="InterPro" id="IPR036477">
    <property type="entry name" value="Formyl_transf_N_sf"/>
</dbReference>
<dbReference type="SUPFAM" id="SSF53328">
    <property type="entry name" value="Formyltransferase"/>
    <property type="match status" value="1"/>
</dbReference>
<accession>A0A1F7XAN7</accession>
<reference evidence="6 7" key="1">
    <citation type="journal article" date="2016" name="Nat. Commun.">
        <title>Thousands of microbial genomes shed light on interconnected biogeochemical processes in an aquifer system.</title>
        <authorList>
            <person name="Anantharaman K."/>
            <person name="Brown C.T."/>
            <person name="Hug L.A."/>
            <person name="Sharon I."/>
            <person name="Castelle C.J."/>
            <person name="Probst A.J."/>
            <person name="Thomas B.C."/>
            <person name="Singh A."/>
            <person name="Wilkins M.J."/>
            <person name="Karaoz U."/>
            <person name="Brodie E.L."/>
            <person name="Williams K.H."/>
            <person name="Hubbard S.S."/>
            <person name="Banfield J.F."/>
        </authorList>
    </citation>
    <scope>NUCLEOTIDE SEQUENCE [LARGE SCALE GENOMIC DNA]</scope>
</reference>
<dbReference type="EC" id="2.1.2.2" evidence="2"/>
<dbReference type="Pfam" id="PF00551">
    <property type="entry name" value="Formyl_trans_N"/>
    <property type="match status" value="1"/>
</dbReference>
<keyword evidence="3" id="KW-0808">Transferase</keyword>
<comment type="caution">
    <text evidence="6">The sequence shown here is derived from an EMBL/GenBank/DDBJ whole genome shotgun (WGS) entry which is preliminary data.</text>
</comment>
<dbReference type="PANTHER" id="PTHR43369:SF2">
    <property type="entry name" value="PHOSPHORIBOSYLGLYCINAMIDE FORMYLTRANSFERASE"/>
    <property type="match status" value="1"/>
</dbReference>
<proteinExistence type="predicted"/>
<evidence type="ECO:0000313" key="6">
    <source>
        <dbReference type="EMBL" id="OGM12096.1"/>
    </source>
</evidence>